<gene>
    <name evidence="1" type="ORF">HaLaN_17536</name>
</gene>
<proteinExistence type="predicted"/>
<evidence type="ECO:0000313" key="1">
    <source>
        <dbReference type="EMBL" id="GFH20421.1"/>
    </source>
</evidence>
<sequence length="142" mass="14746">MLCPHLQILVEEAVAAVDALSREAIGEALRLVTGTATSLAALRGVEALGPLRAMLMPLPLPVDMLSTLQPAVALSREDRQALGTITTLMDLLASPSFSNPRGSGVGGAGTRTLRVMGEVAPMLPELMPGVQATLEMFGCQLA</sequence>
<keyword evidence="2" id="KW-1185">Reference proteome</keyword>
<keyword evidence="1" id="KW-0418">Kinase</keyword>
<evidence type="ECO:0000313" key="2">
    <source>
        <dbReference type="Proteomes" id="UP000485058"/>
    </source>
</evidence>
<dbReference type="AlphaFoldDB" id="A0A699ZE59"/>
<reference evidence="1 2" key="1">
    <citation type="submission" date="2020-02" db="EMBL/GenBank/DDBJ databases">
        <title>Draft genome sequence of Haematococcus lacustris strain NIES-144.</title>
        <authorList>
            <person name="Morimoto D."/>
            <person name="Nakagawa S."/>
            <person name="Yoshida T."/>
            <person name="Sawayama S."/>
        </authorList>
    </citation>
    <scope>NUCLEOTIDE SEQUENCE [LARGE SCALE GENOMIC DNA]</scope>
    <source>
        <strain evidence="1 2">NIES-144</strain>
    </source>
</reference>
<comment type="caution">
    <text evidence="1">The sequence shown here is derived from an EMBL/GenBank/DDBJ whole genome shotgun (WGS) entry which is preliminary data.</text>
</comment>
<organism evidence="1 2">
    <name type="scientific">Haematococcus lacustris</name>
    <name type="common">Green alga</name>
    <name type="synonym">Haematococcus pluvialis</name>
    <dbReference type="NCBI Taxonomy" id="44745"/>
    <lineage>
        <taxon>Eukaryota</taxon>
        <taxon>Viridiplantae</taxon>
        <taxon>Chlorophyta</taxon>
        <taxon>core chlorophytes</taxon>
        <taxon>Chlorophyceae</taxon>
        <taxon>CS clade</taxon>
        <taxon>Chlamydomonadales</taxon>
        <taxon>Haematococcaceae</taxon>
        <taxon>Haematococcus</taxon>
    </lineage>
</organism>
<dbReference type="EMBL" id="BLLF01001630">
    <property type="protein sequence ID" value="GFH20421.1"/>
    <property type="molecule type" value="Genomic_DNA"/>
</dbReference>
<protein>
    <submittedName>
        <fullName evidence="1">Protein kinase domain-containing protein</fullName>
    </submittedName>
</protein>
<name>A0A699ZE59_HAELA</name>
<dbReference type="Proteomes" id="UP000485058">
    <property type="component" value="Unassembled WGS sequence"/>
</dbReference>
<accession>A0A699ZE59</accession>
<dbReference type="GO" id="GO:0016301">
    <property type="term" value="F:kinase activity"/>
    <property type="evidence" value="ECO:0007669"/>
    <property type="project" value="UniProtKB-KW"/>
</dbReference>
<keyword evidence="1" id="KW-0808">Transferase</keyword>